<feature type="transmembrane region" description="Helical" evidence="1">
    <location>
        <begin position="18"/>
        <end position="37"/>
    </location>
</feature>
<reference evidence="3" key="1">
    <citation type="journal article" date="2019" name="Int. J. Syst. Evol. Microbiol.">
        <title>The Global Catalogue of Microorganisms (GCM) 10K type strain sequencing project: providing services to taxonomists for standard genome sequencing and annotation.</title>
        <authorList>
            <consortium name="The Broad Institute Genomics Platform"/>
            <consortium name="The Broad Institute Genome Sequencing Center for Infectious Disease"/>
            <person name="Wu L."/>
            <person name="Ma J."/>
        </authorList>
    </citation>
    <scope>NUCLEOTIDE SEQUENCE [LARGE SCALE GENOMIC DNA]</scope>
    <source>
        <strain evidence="3">CGMCC 1.12192</strain>
    </source>
</reference>
<feature type="transmembrane region" description="Helical" evidence="1">
    <location>
        <begin position="91"/>
        <end position="118"/>
    </location>
</feature>
<keyword evidence="1" id="KW-0812">Transmembrane</keyword>
<evidence type="ECO:0000313" key="2">
    <source>
        <dbReference type="EMBL" id="MFC4828098.1"/>
    </source>
</evidence>
<feature type="transmembrane region" description="Helical" evidence="1">
    <location>
        <begin position="168"/>
        <end position="186"/>
    </location>
</feature>
<keyword evidence="3" id="KW-1185">Reference proteome</keyword>
<feature type="transmembrane region" description="Helical" evidence="1">
    <location>
        <begin position="57"/>
        <end position="79"/>
    </location>
</feature>
<sequence length="220" mass="23456">MTDVPSQRAPRRVASPRAASLAGVLFALLFATTLVLLRSAVPESPETVPDWSGDAGARLAFAVGLMPFAGVAFLWYLGVLRDTFGEREDKLFSSVFLGSGILFVAMVFVATAIAGGLLSTVDTGLEPDPSVVAISQAVILQISNVYALRMAGIFMLSLGTLWLRTGALPRWVSLFTYAVAAVLLVVVSRSLWASLIFPAWAFAISVFLLARSYRKPVASA</sequence>
<name>A0ABV9R2P4_9MICO</name>
<feature type="transmembrane region" description="Helical" evidence="1">
    <location>
        <begin position="192"/>
        <end position="210"/>
    </location>
</feature>
<organism evidence="2 3">
    <name type="scientific">Agromyces aurantiacus</name>
    <dbReference type="NCBI Taxonomy" id="165814"/>
    <lineage>
        <taxon>Bacteria</taxon>
        <taxon>Bacillati</taxon>
        <taxon>Actinomycetota</taxon>
        <taxon>Actinomycetes</taxon>
        <taxon>Micrococcales</taxon>
        <taxon>Microbacteriaceae</taxon>
        <taxon>Agromyces</taxon>
    </lineage>
</organism>
<evidence type="ECO:0000313" key="3">
    <source>
        <dbReference type="Proteomes" id="UP001595960"/>
    </source>
</evidence>
<accession>A0ABV9R2P4</accession>
<dbReference type="Proteomes" id="UP001595960">
    <property type="component" value="Unassembled WGS sequence"/>
</dbReference>
<comment type="caution">
    <text evidence="2">The sequence shown here is derived from an EMBL/GenBank/DDBJ whole genome shotgun (WGS) entry which is preliminary data.</text>
</comment>
<evidence type="ECO:0000256" key="1">
    <source>
        <dbReference type="SAM" id="Phobius"/>
    </source>
</evidence>
<protein>
    <recommendedName>
        <fullName evidence="4">DUF4386 family protein</fullName>
    </recommendedName>
</protein>
<dbReference type="RefSeq" id="WP_204391012.1">
    <property type="nucleotide sequence ID" value="NZ_JAFBBW010000001.1"/>
</dbReference>
<dbReference type="EMBL" id="JBHSJC010000001">
    <property type="protein sequence ID" value="MFC4828098.1"/>
    <property type="molecule type" value="Genomic_DNA"/>
</dbReference>
<proteinExistence type="predicted"/>
<keyword evidence="1" id="KW-0472">Membrane</keyword>
<gene>
    <name evidence="2" type="ORF">ACFPER_04795</name>
</gene>
<keyword evidence="1" id="KW-1133">Transmembrane helix</keyword>
<evidence type="ECO:0008006" key="4">
    <source>
        <dbReference type="Google" id="ProtNLM"/>
    </source>
</evidence>